<accession>A0A9W6W678</accession>
<name>A0A9W6W678_9ACTN</name>
<keyword evidence="7" id="KW-0067">ATP-binding</keyword>
<evidence type="ECO:0000256" key="5">
    <source>
        <dbReference type="ARBA" id="ARBA00022741"/>
    </source>
</evidence>
<keyword evidence="9" id="KW-0812">Transmembrane</keyword>
<dbReference type="Pfam" id="PF13796">
    <property type="entry name" value="Sensor"/>
    <property type="match status" value="1"/>
</dbReference>
<organism evidence="11 12">
    <name type="scientific">Actinorhabdospora filicis</name>
    <dbReference type="NCBI Taxonomy" id="1785913"/>
    <lineage>
        <taxon>Bacteria</taxon>
        <taxon>Bacillati</taxon>
        <taxon>Actinomycetota</taxon>
        <taxon>Actinomycetes</taxon>
        <taxon>Micromonosporales</taxon>
        <taxon>Micromonosporaceae</taxon>
        <taxon>Actinorhabdospora</taxon>
    </lineage>
</organism>
<dbReference type="SMART" id="SM00387">
    <property type="entry name" value="HATPase_c"/>
    <property type="match status" value="1"/>
</dbReference>
<keyword evidence="5" id="KW-0547">Nucleotide-binding</keyword>
<dbReference type="RefSeq" id="WP_285660532.1">
    <property type="nucleotide sequence ID" value="NZ_BSTX01000001.1"/>
</dbReference>
<evidence type="ECO:0000313" key="11">
    <source>
        <dbReference type="EMBL" id="GLZ75289.1"/>
    </source>
</evidence>
<evidence type="ECO:0000256" key="3">
    <source>
        <dbReference type="ARBA" id="ARBA00022553"/>
    </source>
</evidence>
<dbReference type="GO" id="GO:0016020">
    <property type="term" value="C:membrane"/>
    <property type="evidence" value="ECO:0007669"/>
    <property type="project" value="InterPro"/>
</dbReference>
<dbReference type="InterPro" id="IPR003594">
    <property type="entry name" value="HATPase_dom"/>
</dbReference>
<dbReference type="Gene3D" id="3.30.565.10">
    <property type="entry name" value="Histidine kinase-like ATPase, C-terminal domain"/>
    <property type="match status" value="1"/>
</dbReference>
<dbReference type="PANTHER" id="PTHR24421:SF10">
    <property type="entry name" value="NITRATE_NITRITE SENSOR PROTEIN NARQ"/>
    <property type="match status" value="1"/>
</dbReference>
<dbReference type="AlphaFoldDB" id="A0A9W6W678"/>
<evidence type="ECO:0000256" key="1">
    <source>
        <dbReference type="ARBA" id="ARBA00000085"/>
    </source>
</evidence>
<reference evidence="11" key="1">
    <citation type="submission" date="2023-03" db="EMBL/GenBank/DDBJ databases">
        <title>Actinorhabdospora filicis NBRC 111898.</title>
        <authorList>
            <person name="Ichikawa N."/>
            <person name="Sato H."/>
            <person name="Tonouchi N."/>
        </authorList>
    </citation>
    <scope>NUCLEOTIDE SEQUENCE</scope>
    <source>
        <strain evidence="11">NBRC 111898</strain>
    </source>
</reference>
<dbReference type="Gene3D" id="1.20.5.1930">
    <property type="match status" value="1"/>
</dbReference>
<dbReference type="Pfam" id="PF07730">
    <property type="entry name" value="HisKA_3"/>
    <property type="match status" value="1"/>
</dbReference>
<feature type="transmembrane region" description="Helical" evidence="9">
    <location>
        <begin position="172"/>
        <end position="196"/>
    </location>
</feature>
<evidence type="ECO:0000256" key="8">
    <source>
        <dbReference type="ARBA" id="ARBA00023012"/>
    </source>
</evidence>
<keyword evidence="9" id="KW-0472">Membrane</keyword>
<keyword evidence="12" id="KW-1185">Reference proteome</keyword>
<evidence type="ECO:0000313" key="12">
    <source>
        <dbReference type="Proteomes" id="UP001165079"/>
    </source>
</evidence>
<dbReference type="SUPFAM" id="SSF55874">
    <property type="entry name" value="ATPase domain of HSP90 chaperone/DNA topoisomerase II/histidine kinase"/>
    <property type="match status" value="1"/>
</dbReference>
<dbReference type="InterPro" id="IPR011712">
    <property type="entry name" value="Sig_transdc_His_kin_sub3_dim/P"/>
</dbReference>
<dbReference type="GO" id="GO:0046983">
    <property type="term" value="F:protein dimerization activity"/>
    <property type="evidence" value="ECO:0007669"/>
    <property type="project" value="InterPro"/>
</dbReference>
<dbReference type="EC" id="2.7.13.3" evidence="2"/>
<feature type="domain" description="Histidine kinase/HSP90-like ATPase" evidence="10">
    <location>
        <begin position="328"/>
        <end position="418"/>
    </location>
</feature>
<dbReference type="Proteomes" id="UP001165079">
    <property type="component" value="Unassembled WGS sequence"/>
</dbReference>
<dbReference type="InterPro" id="IPR050482">
    <property type="entry name" value="Sensor_HK_TwoCompSys"/>
</dbReference>
<feature type="transmembrane region" description="Helical" evidence="9">
    <location>
        <begin position="48"/>
        <end position="72"/>
    </location>
</feature>
<comment type="caution">
    <text evidence="11">The sequence shown here is derived from an EMBL/GenBank/DDBJ whole genome shotgun (WGS) entry which is preliminary data.</text>
</comment>
<sequence length="423" mass="44120">MHAETAWRALTSHRFLWSRWPWTCAAYLVTGAAAGLAVLLLATALLAVGAALTIVLIGVPFLIALALLGLPVGVLERARMRLADTRRAPVPHRQPPHPGLASWARTRLAERGTWRALGYVALFATVLWPADLFVLVCALVVPGSLILAPLLLAASEDGEVRLVKLVLIGSPGAAWAVVPIGVAMLVLGLHLVALYATPRATVARVLLAGPGGDALTAVTRSRARLVDAFDAERRRIERDLHDGAQQRLVALGVTIGLARISDGEERDTLMAKAQGEAAAALAEIRELIHGIHPRVLTERGLAAALAEAVDHLAIPVSVTADLPRLPPAVETAAYFAACEALANVARHSGADDATLEAAVSRGRLRVEITDNGRGGADPSRGTGLTGLADRVAVVDGSLSLSSPPGGPTRVVVEIPCPPTGPPA</sequence>
<keyword evidence="6 11" id="KW-0418">Kinase</keyword>
<dbReference type="GO" id="GO:0005524">
    <property type="term" value="F:ATP binding"/>
    <property type="evidence" value="ECO:0007669"/>
    <property type="project" value="UniProtKB-KW"/>
</dbReference>
<evidence type="ECO:0000256" key="2">
    <source>
        <dbReference type="ARBA" id="ARBA00012438"/>
    </source>
</evidence>
<evidence type="ECO:0000256" key="6">
    <source>
        <dbReference type="ARBA" id="ARBA00022777"/>
    </source>
</evidence>
<keyword evidence="4" id="KW-0808">Transferase</keyword>
<keyword evidence="9" id="KW-1133">Transmembrane helix</keyword>
<evidence type="ECO:0000256" key="4">
    <source>
        <dbReference type="ARBA" id="ARBA00022679"/>
    </source>
</evidence>
<dbReference type="PANTHER" id="PTHR24421">
    <property type="entry name" value="NITRATE/NITRITE SENSOR PROTEIN NARX-RELATED"/>
    <property type="match status" value="1"/>
</dbReference>
<dbReference type="InterPro" id="IPR036890">
    <property type="entry name" value="HATPase_C_sf"/>
</dbReference>
<dbReference type="GO" id="GO:0000155">
    <property type="term" value="F:phosphorelay sensor kinase activity"/>
    <property type="evidence" value="ECO:0007669"/>
    <property type="project" value="InterPro"/>
</dbReference>
<proteinExistence type="predicted"/>
<dbReference type="InterPro" id="IPR025828">
    <property type="entry name" value="Put_sensor_dom"/>
</dbReference>
<protein>
    <recommendedName>
        <fullName evidence="2">histidine kinase</fullName>
        <ecNumber evidence="2">2.7.13.3</ecNumber>
    </recommendedName>
</protein>
<evidence type="ECO:0000256" key="7">
    <source>
        <dbReference type="ARBA" id="ARBA00022840"/>
    </source>
</evidence>
<keyword evidence="8" id="KW-0902">Two-component regulatory system</keyword>
<dbReference type="EMBL" id="BSTX01000001">
    <property type="protein sequence ID" value="GLZ75289.1"/>
    <property type="molecule type" value="Genomic_DNA"/>
</dbReference>
<evidence type="ECO:0000259" key="10">
    <source>
        <dbReference type="SMART" id="SM00387"/>
    </source>
</evidence>
<comment type="catalytic activity">
    <reaction evidence="1">
        <text>ATP + protein L-histidine = ADP + protein N-phospho-L-histidine.</text>
        <dbReference type="EC" id="2.7.13.3"/>
    </reaction>
</comment>
<keyword evidence="3" id="KW-0597">Phosphoprotein</keyword>
<gene>
    <name evidence="11" type="ORF">Afil01_00960</name>
</gene>
<dbReference type="CDD" id="cd16917">
    <property type="entry name" value="HATPase_UhpB-NarQ-NarX-like"/>
    <property type="match status" value="1"/>
</dbReference>
<evidence type="ECO:0000256" key="9">
    <source>
        <dbReference type="SAM" id="Phobius"/>
    </source>
</evidence>
<feature type="transmembrane region" description="Helical" evidence="9">
    <location>
        <begin position="20"/>
        <end position="42"/>
    </location>
</feature>
<feature type="transmembrane region" description="Helical" evidence="9">
    <location>
        <begin position="119"/>
        <end position="152"/>
    </location>
</feature>